<dbReference type="EMBL" id="CP067420">
    <property type="protein sequence ID" value="QQP91306.1"/>
    <property type="molecule type" value="Genomic_DNA"/>
</dbReference>
<organism evidence="3 4">
    <name type="scientific">Skermanella cutis</name>
    <dbReference type="NCBI Taxonomy" id="2775420"/>
    <lineage>
        <taxon>Bacteria</taxon>
        <taxon>Pseudomonadati</taxon>
        <taxon>Pseudomonadota</taxon>
        <taxon>Alphaproteobacteria</taxon>
        <taxon>Rhodospirillales</taxon>
        <taxon>Azospirillaceae</taxon>
        <taxon>Skermanella</taxon>
    </lineage>
</organism>
<name>A0ABX7BE40_9PROT</name>
<dbReference type="RefSeq" id="WP_201079075.1">
    <property type="nucleotide sequence ID" value="NZ_CP067420.1"/>
</dbReference>
<feature type="transmembrane region" description="Helical" evidence="2">
    <location>
        <begin position="38"/>
        <end position="59"/>
    </location>
</feature>
<feature type="transmembrane region" description="Helical" evidence="2">
    <location>
        <begin position="5"/>
        <end position="26"/>
    </location>
</feature>
<gene>
    <name evidence="3" type="ORF">IGS68_08910</name>
</gene>
<evidence type="ECO:0000256" key="2">
    <source>
        <dbReference type="SAM" id="Phobius"/>
    </source>
</evidence>
<sequence length="97" mass="10308">MERKFVWPAACCLGLAIAVIWLVWAFGDYAGISLTAGWAAALGVAATMALGLGLMAVIFHGRRSRRDQAVDRTIQGNPVGRSDPPPGGSSRRGIDRQ</sequence>
<feature type="region of interest" description="Disordered" evidence="1">
    <location>
        <begin position="63"/>
        <end position="97"/>
    </location>
</feature>
<proteinExistence type="predicted"/>
<keyword evidence="2" id="KW-0812">Transmembrane</keyword>
<evidence type="ECO:0000313" key="4">
    <source>
        <dbReference type="Proteomes" id="UP000595197"/>
    </source>
</evidence>
<accession>A0ABX7BE40</accession>
<dbReference type="Proteomes" id="UP000595197">
    <property type="component" value="Chromosome"/>
</dbReference>
<keyword evidence="2" id="KW-0472">Membrane</keyword>
<keyword evidence="4" id="KW-1185">Reference proteome</keyword>
<evidence type="ECO:0000313" key="3">
    <source>
        <dbReference type="EMBL" id="QQP91306.1"/>
    </source>
</evidence>
<protein>
    <submittedName>
        <fullName evidence="3">Uncharacterized protein</fullName>
    </submittedName>
</protein>
<reference evidence="3" key="1">
    <citation type="submission" date="2021-02" db="EMBL/GenBank/DDBJ databases">
        <title>Skermanella TT6 skin isolate.</title>
        <authorList>
            <person name="Lee K."/>
            <person name="Ganzorig M."/>
        </authorList>
    </citation>
    <scope>NUCLEOTIDE SEQUENCE</scope>
    <source>
        <strain evidence="3">TT6</strain>
    </source>
</reference>
<evidence type="ECO:0000256" key="1">
    <source>
        <dbReference type="SAM" id="MobiDB-lite"/>
    </source>
</evidence>
<keyword evidence="2" id="KW-1133">Transmembrane helix</keyword>